<accession>A0A7W8YUU1</accession>
<feature type="signal peptide" evidence="1">
    <location>
        <begin position="1"/>
        <end position="20"/>
    </location>
</feature>
<evidence type="ECO:0000256" key="1">
    <source>
        <dbReference type="SAM" id="SignalP"/>
    </source>
</evidence>
<sequence length="416" mass="45460">MKKIFYVIALSIFIFSCKKAANLQEGGTGPELSASAKANSAAVHLPGDSIIQLDSTKFPKKAKNLKSLSSPVDIFSELYQLNGINFYIQTKDANFGNNTLQSQGKGKEVKLAPFSSSDRNQLFHLRFLPASSGIPYLLYSANEEAPIGAGSYTSNPNKYVLYTQAANSTSLFGFSWNFSMNATSDSFYFINQDILGSGNGGPWDVFNYYLDANNGAIGFARSNNSISQQFNIVPNDVFTLENIEYLNDATAQLSHIPDFITNWTYTNGTSVQQSINTSFGQKASKTSSFTNQNTFTTKMSTETKVGVPFVAGGSLKIEIGASLQNTYGKSETTEDTRSYDIPLLIPANTRVTATATISRYKMDVNYIATLRGQNTNKLIKVRGVWSGVDCTDIIVNTQQTNLKTNIVTKGAAFKLK</sequence>
<gene>
    <name evidence="2" type="ORF">HDE69_003270</name>
</gene>
<dbReference type="InterPro" id="IPR053237">
    <property type="entry name" value="Natterin_C"/>
</dbReference>
<dbReference type="Pfam" id="PF03318">
    <property type="entry name" value="ETX_MTX2"/>
    <property type="match status" value="1"/>
</dbReference>
<dbReference type="Gene3D" id="2.170.15.10">
    <property type="entry name" value="Proaerolysin, chain A, domain 3"/>
    <property type="match status" value="1"/>
</dbReference>
<dbReference type="PANTHER" id="PTHR39244">
    <property type="entry name" value="NATTERIN-4"/>
    <property type="match status" value="1"/>
</dbReference>
<dbReference type="SUPFAM" id="SSF56973">
    <property type="entry name" value="Aerolisin/ETX pore-forming domain"/>
    <property type="match status" value="1"/>
</dbReference>
<dbReference type="Proteomes" id="UP000537718">
    <property type="component" value="Unassembled WGS sequence"/>
</dbReference>
<dbReference type="EMBL" id="JACHCF010000007">
    <property type="protein sequence ID" value="MBB5622205.1"/>
    <property type="molecule type" value="Genomic_DNA"/>
</dbReference>
<dbReference type="AlphaFoldDB" id="A0A7W8YUU1"/>
<evidence type="ECO:0008006" key="4">
    <source>
        <dbReference type="Google" id="ProtNLM"/>
    </source>
</evidence>
<dbReference type="InterPro" id="IPR004991">
    <property type="entry name" value="Aerolysin-like"/>
</dbReference>
<organism evidence="2 3">
    <name type="scientific">Pedobacter cryoconitis</name>
    <dbReference type="NCBI Taxonomy" id="188932"/>
    <lineage>
        <taxon>Bacteria</taxon>
        <taxon>Pseudomonadati</taxon>
        <taxon>Bacteroidota</taxon>
        <taxon>Sphingobacteriia</taxon>
        <taxon>Sphingobacteriales</taxon>
        <taxon>Sphingobacteriaceae</taxon>
        <taxon>Pedobacter</taxon>
    </lineage>
</organism>
<evidence type="ECO:0000313" key="2">
    <source>
        <dbReference type="EMBL" id="MBB5622205.1"/>
    </source>
</evidence>
<keyword evidence="1" id="KW-0732">Signal</keyword>
<name>A0A7W8YUU1_9SPHI</name>
<reference evidence="2 3" key="1">
    <citation type="submission" date="2020-08" db="EMBL/GenBank/DDBJ databases">
        <title>Genomic Encyclopedia of Type Strains, Phase IV (KMG-V): Genome sequencing to study the core and pangenomes of soil and plant-associated prokaryotes.</title>
        <authorList>
            <person name="Whitman W."/>
        </authorList>
    </citation>
    <scope>NUCLEOTIDE SEQUENCE [LARGE SCALE GENOMIC DNA]</scope>
    <source>
        <strain evidence="2 3">MP7CTX6</strain>
    </source>
</reference>
<dbReference type="PROSITE" id="PS51257">
    <property type="entry name" value="PROKAR_LIPOPROTEIN"/>
    <property type="match status" value="1"/>
</dbReference>
<evidence type="ECO:0000313" key="3">
    <source>
        <dbReference type="Proteomes" id="UP000537718"/>
    </source>
</evidence>
<dbReference type="PANTHER" id="PTHR39244:SF5">
    <property type="entry name" value="NATTERIN-3-LIKE"/>
    <property type="match status" value="1"/>
</dbReference>
<comment type="caution">
    <text evidence="2">The sequence shown here is derived from an EMBL/GenBank/DDBJ whole genome shotgun (WGS) entry which is preliminary data.</text>
</comment>
<dbReference type="CDD" id="cd20240">
    <property type="entry name" value="PFM_aerolysin-like"/>
    <property type="match status" value="1"/>
</dbReference>
<protein>
    <recommendedName>
        <fullName evidence="4">Toxin ETX/toxin MTX2</fullName>
    </recommendedName>
</protein>
<dbReference type="RefSeq" id="WP_183868132.1">
    <property type="nucleotide sequence ID" value="NZ_JACHCF010000007.1"/>
</dbReference>
<feature type="chain" id="PRO_5031206685" description="Toxin ETX/toxin MTX2" evidence="1">
    <location>
        <begin position="21"/>
        <end position="416"/>
    </location>
</feature>
<proteinExistence type="predicted"/>